<keyword evidence="2" id="KW-1185">Reference proteome</keyword>
<dbReference type="RefSeq" id="WP_202999500.1">
    <property type="nucleotide sequence ID" value="NZ_JADWYU010000085.1"/>
</dbReference>
<organism evidence="1 2">
    <name type="scientific">Frankia nepalensis</name>
    <dbReference type="NCBI Taxonomy" id="1836974"/>
    <lineage>
        <taxon>Bacteria</taxon>
        <taxon>Bacillati</taxon>
        <taxon>Actinomycetota</taxon>
        <taxon>Actinomycetes</taxon>
        <taxon>Frankiales</taxon>
        <taxon>Frankiaceae</taxon>
        <taxon>Frankia</taxon>
    </lineage>
</organism>
<dbReference type="AlphaFoldDB" id="A0A937USB5"/>
<evidence type="ECO:0000313" key="1">
    <source>
        <dbReference type="EMBL" id="MBL7630105.1"/>
    </source>
</evidence>
<accession>A0A937USB5</accession>
<name>A0A937USB5_9ACTN</name>
<dbReference type="Proteomes" id="UP000604475">
    <property type="component" value="Unassembled WGS sequence"/>
</dbReference>
<reference evidence="1" key="1">
    <citation type="submission" date="2020-12" db="EMBL/GenBank/DDBJ databases">
        <title>Genomic characterization of non-nitrogen-fixing Frankia strains.</title>
        <authorList>
            <person name="Carlos-Shanley C."/>
            <person name="Guerra T."/>
            <person name="Hahn D."/>
        </authorList>
    </citation>
    <scope>NUCLEOTIDE SEQUENCE</scope>
    <source>
        <strain evidence="1">CN6</strain>
    </source>
</reference>
<proteinExistence type="predicted"/>
<protein>
    <submittedName>
        <fullName evidence="1">Uncharacterized protein</fullName>
    </submittedName>
</protein>
<evidence type="ECO:0000313" key="2">
    <source>
        <dbReference type="Proteomes" id="UP000604475"/>
    </source>
</evidence>
<gene>
    <name evidence="1" type="ORF">I7412_23635</name>
</gene>
<sequence length="167" mass="17831">MGFPFFNYKRAVARRARQTLSPGEQVVCVHLCRPWGTLGADLAEGLGGAVPVIGHLAGGIAKAVLDSGRERPTGIAAGFPDGLVFVAVTSARVVIYRKAGMYRMVPRFAVAYAPHEITEMTLEQGAMYRVGLHFPDGSGVWLQVAAGQVSARRLLTAWTALKTPPSP</sequence>
<dbReference type="EMBL" id="JAEACQ010000242">
    <property type="protein sequence ID" value="MBL7630105.1"/>
    <property type="molecule type" value="Genomic_DNA"/>
</dbReference>
<comment type="caution">
    <text evidence="1">The sequence shown here is derived from an EMBL/GenBank/DDBJ whole genome shotgun (WGS) entry which is preliminary data.</text>
</comment>